<dbReference type="PANTHER" id="PTHR35004:SF6">
    <property type="entry name" value="TRANSPOSASE"/>
    <property type="match status" value="1"/>
</dbReference>
<dbReference type="GO" id="GO:0006310">
    <property type="term" value="P:DNA recombination"/>
    <property type="evidence" value="ECO:0007669"/>
    <property type="project" value="UniProtKB-KW"/>
</dbReference>
<evidence type="ECO:0000256" key="3">
    <source>
        <dbReference type="ARBA" id="ARBA00023125"/>
    </source>
</evidence>
<dbReference type="EMBL" id="CP028843">
    <property type="protein sequence ID" value="AWB20786.1"/>
    <property type="molecule type" value="Genomic_DNA"/>
</dbReference>
<dbReference type="InterPro" id="IPR054353">
    <property type="entry name" value="IstA-like_C"/>
</dbReference>
<dbReference type="PROSITE" id="PS50531">
    <property type="entry name" value="HTH_IS21"/>
    <property type="match status" value="1"/>
</dbReference>
<dbReference type="Pfam" id="PF22483">
    <property type="entry name" value="Mu-transpos_C_2"/>
    <property type="match status" value="1"/>
</dbReference>
<dbReference type="Pfam" id="PF13936">
    <property type="entry name" value="HTH_38"/>
    <property type="match status" value="1"/>
</dbReference>
<keyword evidence="4" id="KW-0233">DNA recombination</keyword>
<dbReference type="GO" id="GO:0032196">
    <property type="term" value="P:transposition"/>
    <property type="evidence" value="ECO:0007669"/>
    <property type="project" value="UniProtKB-KW"/>
</dbReference>
<dbReference type="InterPro" id="IPR001584">
    <property type="entry name" value="Integrase_cat-core"/>
</dbReference>
<dbReference type="Proteomes" id="UP000244755">
    <property type="component" value="Chromosome 1"/>
</dbReference>
<keyword evidence="3" id="KW-0238">DNA-binding</keyword>
<evidence type="ECO:0000259" key="6">
    <source>
        <dbReference type="PROSITE" id="PS50994"/>
    </source>
</evidence>
<dbReference type="PROSITE" id="PS50994">
    <property type="entry name" value="INTEGRASE"/>
    <property type="match status" value="1"/>
</dbReference>
<evidence type="ECO:0000313" key="8">
    <source>
        <dbReference type="Proteomes" id="UP000244755"/>
    </source>
</evidence>
<evidence type="ECO:0000256" key="4">
    <source>
        <dbReference type="ARBA" id="ARBA00023172"/>
    </source>
</evidence>
<reference evidence="7 8" key="1">
    <citation type="submission" date="2018-04" db="EMBL/GenBank/DDBJ databases">
        <title>Methylobacterium sp. PR1016A genome.</title>
        <authorList>
            <person name="Park W."/>
        </authorList>
    </citation>
    <scope>NUCLEOTIDE SEQUENCE [LARGE SCALE GENOMIC DNA]</scope>
    <source>
        <strain evidence="7 8">PR1016A</strain>
    </source>
</reference>
<proteinExistence type="inferred from homology"/>
<organism evidence="7 8">
    <name type="scientific">Methylobacterium currus</name>
    <dbReference type="NCBI Taxonomy" id="2051553"/>
    <lineage>
        <taxon>Bacteria</taxon>
        <taxon>Pseudomonadati</taxon>
        <taxon>Pseudomonadota</taxon>
        <taxon>Alphaproteobacteria</taxon>
        <taxon>Hyphomicrobiales</taxon>
        <taxon>Methylobacteriaceae</taxon>
        <taxon>Methylobacterium</taxon>
    </lineage>
</organism>
<evidence type="ECO:0000313" key="7">
    <source>
        <dbReference type="EMBL" id="AWB20786.1"/>
    </source>
</evidence>
<keyword evidence="2" id="KW-0815">Transposition</keyword>
<dbReference type="PANTHER" id="PTHR35004">
    <property type="entry name" value="TRANSPOSASE RV3428C-RELATED"/>
    <property type="match status" value="1"/>
</dbReference>
<dbReference type="Pfam" id="PF00665">
    <property type="entry name" value="rve"/>
    <property type="match status" value="1"/>
</dbReference>
<gene>
    <name evidence="7" type="ORF">DA075_07520</name>
</gene>
<dbReference type="InterPro" id="IPR012337">
    <property type="entry name" value="RNaseH-like_sf"/>
</dbReference>
<dbReference type="SUPFAM" id="SSF46689">
    <property type="entry name" value="Homeodomain-like"/>
    <property type="match status" value="1"/>
</dbReference>
<dbReference type="KEGG" id="mee:DA075_07520"/>
<dbReference type="OrthoDB" id="2065409at2"/>
<dbReference type="AlphaFoldDB" id="A0A2R4WGX3"/>
<dbReference type="GO" id="GO:0003677">
    <property type="term" value="F:DNA binding"/>
    <property type="evidence" value="ECO:0007669"/>
    <property type="project" value="UniProtKB-KW"/>
</dbReference>
<dbReference type="GO" id="GO:0015074">
    <property type="term" value="P:DNA integration"/>
    <property type="evidence" value="ECO:0007669"/>
    <property type="project" value="InterPro"/>
</dbReference>
<dbReference type="SUPFAM" id="SSF53098">
    <property type="entry name" value="Ribonuclease H-like"/>
    <property type="match status" value="1"/>
</dbReference>
<dbReference type="InterPro" id="IPR009057">
    <property type="entry name" value="Homeodomain-like_sf"/>
</dbReference>
<evidence type="ECO:0000256" key="1">
    <source>
        <dbReference type="ARBA" id="ARBA00009277"/>
    </source>
</evidence>
<evidence type="ECO:0000256" key="2">
    <source>
        <dbReference type="ARBA" id="ARBA00022578"/>
    </source>
</evidence>
<feature type="domain" description="Integrase catalytic" evidence="6">
    <location>
        <begin position="156"/>
        <end position="334"/>
    </location>
</feature>
<feature type="domain" description="HTH IS21-type" evidence="5">
    <location>
        <begin position="47"/>
        <end position="111"/>
    </location>
</feature>
<keyword evidence="8" id="KW-1185">Reference proteome</keyword>
<name>A0A2R4WGX3_9HYPH</name>
<evidence type="ECO:0000259" key="5">
    <source>
        <dbReference type="PROSITE" id="PS50531"/>
    </source>
</evidence>
<dbReference type="Gene3D" id="3.30.420.10">
    <property type="entry name" value="Ribonuclease H-like superfamily/Ribonuclease H"/>
    <property type="match status" value="1"/>
</dbReference>
<protein>
    <submittedName>
        <fullName evidence="7">IS21-like element ISMex13 family transposase</fullName>
    </submittedName>
</protein>
<dbReference type="InterPro" id="IPR036397">
    <property type="entry name" value="RNaseH_sf"/>
</dbReference>
<dbReference type="InterPro" id="IPR025246">
    <property type="entry name" value="IS30-like_HTH"/>
</dbReference>
<sequence length="463" mass="52191">MWASKIPWSVPWPVGSRRPAPSRAFPSSATMPADTDRLGATRMVLLGELVMILDLHRQGLSVSAIARRTGRDPKTIRKYIERGLEPPAYGPRQPGRPSKLAPYLDYLRERITAFPDLSAVRLTRELRERGYTGAYTAVKRFAAAIRPPEAKPYEVRFETPAGQQAQVDFARFLVTFTDAPDTTCIVWLFSLVLGHSRHIEARFVLHQDLQTLLRCHMQAFTAIGGVPIEILYDRMKTAVTGEDADGHIVYNRSLLALAQHYGFLPRACRPYRAKTKGKVERPFSYIRQDFFLARSFRDLDDLNRQLRSWLDTVANVRLHGTTQRIVSEAFAAERPELQPLPALPFDALLTLERRVSHDGLVSIGGNYYSVPDRTRRVVEVHQLPDTIRILDGGRLVASHPILEGRRQYRIDPDHRQGTAARAMRRGHPDGLPIGRHGDHVARRSLAVYQAVGERLAGGIGGQR</sequence>
<comment type="similarity">
    <text evidence="1">Belongs to the transposase IS21/IS408/IS1162 family.</text>
</comment>
<dbReference type="Gene3D" id="1.10.10.60">
    <property type="entry name" value="Homeodomain-like"/>
    <property type="match status" value="1"/>
</dbReference>
<dbReference type="InterPro" id="IPR017894">
    <property type="entry name" value="HTH_IS21_transposase_type"/>
</dbReference>
<dbReference type="NCBIfam" id="NF033546">
    <property type="entry name" value="transpos_IS21"/>
    <property type="match status" value="1"/>
</dbReference>
<accession>A0A2R4WGX3</accession>